<feature type="compositionally biased region" description="Low complexity" evidence="1">
    <location>
        <begin position="12"/>
        <end position="71"/>
    </location>
</feature>
<feature type="compositionally biased region" description="Basic residues" evidence="1">
    <location>
        <begin position="506"/>
        <end position="517"/>
    </location>
</feature>
<gene>
    <name evidence="2" type="ORF">PXEA_LOCUS30483</name>
</gene>
<feature type="compositionally biased region" description="Basic and acidic residues" evidence="1">
    <location>
        <begin position="380"/>
        <end position="396"/>
    </location>
</feature>
<feature type="compositionally biased region" description="Low complexity" evidence="1">
    <location>
        <begin position="160"/>
        <end position="179"/>
    </location>
</feature>
<feature type="compositionally biased region" description="Polar residues" evidence="1">
    <location>
        <begin position="180"/>
        <end position="210"/>
    </location>
</feature>
<evidence type="ECO:0000256" key="1">
    <source>
        <dbReference type="SAM" id="MobiDB-lite"/>
    </source>
</evidence>
<organism evidence="2 3">
    <name type="scientific">Protopolystoma xenopodis</name>
    <dbReference type="NCBI Taxonomy" id="117903"/>
    <lineage>
        <taxon>Eukaryota</taxon>
        <taxon>Metazoa</taxon>
        <taxon>Spiralia</taxon>
        <taxon>Lophotrochozoa</taxon>
        <taxon>Platyhelminthes</taxon>
        <taxon>Monogenea</taxon>
        <taxon>Polyopisthocotylea</taxon>
        <taxon>Polystomatidea</taxon>
        <taxon>Polystomatidae</taxon>
        <taxon>Protopolystoma</taxon>
    </lineage>
</organism>
<feature type="compositionally biased region" description="Basic and acidic residues" evidence="1">
    <location>
        <begin position="94"/>
        <end position="130"/>
    </location>
</feature>
<sequence length="672" mass="72610">MATVAVRAGSMAAKQGAKQAIKVGAKQGAKQAAKQGAKQAAKQGAKQAAKQGAKQTVKTGAKQTAKTGAKQASKKGAKKGAKKTISKGSKQVSKVRDTGSGKPEEGKKAGKEDAEKEDRRKGKKSVAKETKQKKKQKQKTAGRELEQGDDSTETTTLEGSDLTTSLESDILTSTSLTSLNEGQMSSCASYSPSSVDVDSEGLPSSQSTDASEIAVSESTTDDTTLPPLPKGNTKMALSSDQVKQRRDSHGNKAKAGMLFETARSLSPRAAETNGKNRTKKEEMSVARPRAKVYPTGILEAVEPPMLLKAVKTRLASMPDKTRRAAGQLVGQDREPLVSASEKTSPRTSASRAFRSPDSSLTSPLTGGLTLRLPVATPDAATRRPLQESIREADRSITRQLPGDSRPLAANDESRMLSQARGLLESALASERELDSLSDAKASMMLFDLTKEALLTNIKAGRGGSPSKKDSSKAEWLQALEMIMRQQRPTFKERKQCRCTRMNLSTPRRRPSNRHRPSRREEAYASHEASDSATSSSASTTCWDRSCRVNRDQVKRLGDILRLLTGSKPACCSEQAEARKRRVKETSVLNRIVRKVESSLLRRLQPVDWKEAAGSDSCPCCQIYPFATVPADPISLEPCCVPPCECQMCNTCSSRPMDDFYNCACGYTRMGLN</sequence>
<keyword evidence="3" id="KW-1185">Reference proteome</keyword>
<feature type="region of interest" description="Disordered" evidence="1">
    <location>
        <begin position="1"/>
        <end position="287"/>
    </location>
</feature>
<feature type="compositionally biased region" description="Basic residues" evidence="1">
    <location>
        <begin position="131"/>
        <end position="140"/>
    </location>
</feature>
<feature type="compositionally biased region" description="Low complexity" evidence="1">
    <location>
        <begin position="358"/>
        <end position="373"/>
    </location>
</feature>
<feature type="compositionally biased region" description="Polar residues" evidence="1">
    <location>
        <begin position="340"/>
        <end position="350"/>
    </location>
</feature>
<accession>A0A448XI38</accession>
<reference evidence="2" key="1">
    <citation type="submission" date="2018-11" db="EMBL/GenBank/DDBJ databases">
        <authorList>
            <consortium name="Pathogen Informatics"/>
        </authorList>
    </citation>
    <scope>NUCLEOTIDE SEQUENCE</scope>
</reference>
<comment type="caution">
    <text evidence="2">The sequence shown here is derived from an EMBL/GenBank/DDBJ whole genome shotgun (WGS) entry which is preliminary data.</text>
</comment>
<proteinExistence type="predicted"/>
<evidence type="ECO:0000313" key="3">
    <source>
        <dbReference type="Proteomes" id="UP000784294"/>
    </source>
</evidence>
<dbReference type="AlphaFoldDB" id="A0A448XI38"/>
<name>A0A448XI38_9PLAT</name>
<feature type="region of interest" description="Disordered" evidence="1">
    <location>
        <begin position="318"/>
        <end position="410"/>
    </location>
</feature>
<protein>
    <submittedName>
        <fullName evidence="2">Uncharacterized protein</fullName>
    </submittedName>
</protein>
<dbReference type="EMBL" id="CAAALY010253851">
    <property type="protein sequence ID" value="VEL37043.1"/>
    <property type="molecule type" value="Genomic_DNA"/>
</dbReference>
<feature type="compositionally biased region" description="Basic residues" evidence="1">
    <location>
        <begin position="72"/>
        <end position="85"/>
    </location>
</feature>
<feature type="region of interest" description="Disordered" evidence="1">
    <location>
        <begin position="489"/>
        <end position="538"/>
    </location>
</feature>
<evidence type="ECO:0000313" key="2">
    <source>
        <dbReference type="EMBL" id="VEL37043.1"/>
    </source>
</evidence>
<feature type="compositionally biased region" description="Basic and acidic residues" evidence="1">
    <location>
        <begin position="518"/>
        <end position="529"/>
    </location>
</feature>
<dbReference type="Proteomes" id="UP000784294">
    <property type="component" value="Unassembled WGS sequence"/>
</dbReference>